<reference evidence="1 2" key="1">
    <citation type="submission" date="2019-08" db="EMBL/GenBank/DDBJ databases">
        <authorList>
            <person name="Peeters C."/>
        </authorList>
    </citation>
    <scope>NUCLEOTIDE SEQUENCE [LARGE SCALE GENOMIC DNA]</scope>
    <source>
        <strain evidence="1 2">LMG 31111</strain>
    </source>
</reference>
<sequence length="560" mass="59736">MTKRIQQDYFKRETAEVSNFITSLKDNAAPSGTFDSAAAADFMATATNQSAGIKIPATLQAVLDDCKDDTEKERVTRAILDGVKIYEEQHGMSVPADVAEQALHLAYATTSEAKRKYGAVLDSASSVHHDQGSIQPNRAVVSILTTFAEAIPFAHYLPADIGSNEAKLAIVSHQAGNTFGAYAQNDLLDGTHSGGAYVGASRVHTTTPAAADGAVTGKLTVGQATSDTCDQGATGVKLLRGRSQVYVNGVLAAQEPINSSGAGNSPINGSITIAGTVYVIGGTINTDTGVYALTTTPKMPETIPVTVEGFIDFERDPSVTPSIITSVSTFPLYAAPWRVITRQSIDGRTQMANELNLDPYSESIIAIQNQFANERHYNVLAKARRLAANNQSTYNFDWANRSTQLKRNDIWHDFGAALANASQQMAVDTMNHGITHLYVGKDIASQFLTLANDIFEPSGIAVRPGIFRVGRLFGQYEVYYTPKEVAETANSGNILCVGRATDVARNPIVLGDAVPPTVKPLLAGDDLREGAGFYARNFTAVNPHGPSSLGCATINVTNLR</sequence>
<dbReference type="EMBL" id="CABPSE010000012">
    <property type="protein sequence ID" value="VVE27021.1"/>
    <property type="molecule type" value="Genomic_DNA"/>
</dbReference>
<accession>A0A5E4WR88</accession>
<name>A0A5E4WR88_9BURK</name>
<organism evidence="1 2">
    <name type="scientific">Pandoraea communis</name>
    <dbReference type="NCBI Taxonomy" id="2508297"/>
    <lineage>
        <taxon>Bacteria</taxon>
        <taxon>Pseudomonadati</taxon>
        <taxon>Pseudomonadota</taxon>
        <taxon>Betaproteobacteria</taxon>
        <taxon>Burkholderiales</taxon>
        <taxon>Burkholderiaceae</taxon>
        <taxon>Pandoraea</taxon>
    </lineage>
</organism>
<evidence type="ECO:0000313" key="1">
    <source>
        <dbReference type="EMBL" id="VVE27021.1"/>
    </source>
</evidence>
<dbReference type="RefSeq" id="WP_150585981.1">
    <property type="nucleotide sequence ID" value="NZ_CABPSE010000012.1"/>
</dbReference>
<gene>
    <name evidence="1" type="ORF">PCO31111_03454</name>
</gene>
<dbReference type="AlphaFoldDB" id="A0A5E4WR88"/>
<evidence type="ECO:0000313" key="2">
    <source>
        <dbReference type="Proteomes" id="UP000383971"/>
    </source>
</evidence>
<protein>
    <submittedName>
        <fullName evidence="1">Uncharacterized protein</fullName>
    </submittedName>
</protein>
<keyword evidence="2" id="KW-1185">Reference proteome</keyword>
<proteinExistence type="predicted"/>
<dbReference type="Proteomes" id="UP000383971">
    <property type="component" value="Unassembled WGS sequence"/>
</dbReference>